<dbReference type="AlphaFoldDB" id="A0AAV9A3Z3"/>
<accession>A0AAV9A3Z3</accession>
<evidence type="ECO:0000313" key="2">
    <source>
        <dbReference type="EMBL" id="KAK1258902.1"/>
    </source>
</evidence>
<sequence length="61" mass="7087">MGQKEQIFFIIVLLTNLGNSLLVLRIMHGTMVPLERKHVSLPRVILLHKIYFICQILMSII</sequence>
<name>A0AAV9A3Z3_ACOGR</name>
<dbReference type="EMBL" id="JAUJYN010000013">
    <property type="protein sequence ID" value="KAK1258902.1"/>
    <property type="molecule type" value="Genomic_DNA"/>
</dbReference>
<organism evidence="2 3">
    <name type="scientific">Acorus gramineus</name>
    <name type="common">Dwarf sweet flag</name>
    <dbReference type="NCBI Taxonomy" id="55184"/>
    <lineage>
        <taxon>Eukaryota</taxon>
        <taxon>Viridiplantae</taxon>
        <taxon>Streptophyta</taxon>
        <taxon>Embryophyta</taxon>
        <taxon>Tracheophyta</taxon>
        <taxon>Spermatophyta</taxon>
        <taxon>Magnoliopsida</taxon>
        <taxon>Liliopsida</taxon>
        <taxon>Acoraceae</taxon>
        <taxon>Acorus</taxon>
    </lineage>
</organism>
<evidence type="ECO:0008006" key="4">
    <source>
        <dbReference type="Google" id="ProtNLM"/>
    </source>
</evidence>
<comment type="caution">
    <text evidence="2">The sequence shown here is derived from an EMBL/GenBank/DDBJ whole genome shotgun (WGS) entry which is preliminary data.</text>
</comment>
<dbReference type="Proteomes" id="UP001179952">
    <property type="component" value="Unassembled WGS sequence"/>
</dbReference>
<proteinExistence type="predicted"/>
<gene>
    <name evidence="2" type="ORF">QJS04_geneDACA020237</name>
</gene>
<keyword evidence="1" id="KW-0812">Transmembrane</keyword>
<evidence type="ECO:0000256" key="1">
    <source>
        <dbReference type="SAM" id="Phobius"/>
    </source>
</evidence>
<protein>
    <recommendedName>
        <fullName evidence="4">Vomeronasal type-1 receptor</fullName>
    </recommendedName>
</protein>
<reference evidence="2" key="2">
    <citation type="submission" date="2023-06" db="EMBL/GenBank/DDBJ databases">
        <authorList>
            <person name="Ma L."/>
            <person name="Liu K.-W."/>
            <person name="Li Z."/>
            <person name="Hsiao Y.-Y."/>
            <person name="Qi Y."/>
            <person name="Fu T."/>
            <person name="Tang G."/>
            <person name="Zhang D."/>
            <person name="Sun W.-H."/>
            <person name="Liu D.-K."/>
            <person name="Li Y."/>
            <person name="Chen G.-Z."/>
            <person name="Liu X.-D."/>
            <person name="Liao X.-Y."/>
            <person name="Jiang Y.-T."/>
            <person name="Yu X."/>
            <person name="Hao Y."/>
            <person name="Huang J."/>
            <person name="Zhao X.-W."/>
            <person name="Ke S."/>
            <person name="Chen Y.-Y."/>
            <person name="Wu W.-L."/>
            <person name="Hsu J.-L."/>
            <person name="Lin Y.-F."/>
            <person name="Huang M.-D."/>
            <person name="Li C.-Y."/>
            <person name="Huang L."/>
            <person name="Wang Z.-W."/>
            <person name="Zhao X."/>
            <person name="Zhong W.-Y."/>
            <person name="Peng D.-H."/>
            <person name="Ahmad S."/>
            <person name="Lan S."/>
            <person name="Zhang J.-S."/>
            <person name="Tsai W.-C."/>
            <person name="Van De Peer Y."/>
            <person name="Liu Z.-J."/>
        </authorList>
    </citation>
    <scope>NUCLEOTIDE SEQUENCE</scope>
    <source>
        <strain evidence="2">SCP</strain>
        <tissue evidence="2">Leaves</tissue>
    </source>
</reference>
<keyword evidence="1" id="KW-1133">Transmembrane helix</keyword>
<evidence type="ECO:0000313" key="3">
    <source>
        <dbReference type="Proteomes" id="UP001179952"/>
    </source>
</evidence>
<keyword evidence="1" id="KW-0472">Membrane</keyword>
<feature type="transmembrane region" description="Helical" evidence="1">
    <location>
        <begin position="7"/>
        <end position="28"/>
    </location>
</feature>
<reference evidence="2" key="1">
    <citation type="journal article" date="2023" name="Nat. Commun.">
        <title>Diploid and tetraploid genomes of Acorus and the evolution of monocots.</title>
        <authorList>
            <person name="Ma L."/>
            <person name="Liu K.W."/>
            <person name="Li Z."/>
            <person name="Hsiao Y.Y."/>
            <person name="Qi Y."/>
            <person name="Fu T."/>
            <person name="Tang G.D."/>
            <person name="Zhang D."/>
            <person name="Sun W.H."/>
            <person name="Liu D.K."/>
            <person name="Li Y."/>
            <person name="Chen G.Z."/>
            <person name="Liu X.D."/>
            <person name="Liao X.Y."/>
            <person name="Jiang Y.T."/>
            <person name="Yu X."/>
            <person name="Hao Y."/>
            <person name="Huang J."/>
            <person name="Zhao X.W."/>
            <person name="Ke S."/>
            <person name="Chen Y.Y."/>
            <person name="Wu W.L."/>
            <person name="Hsu J.L."/>
            <person name="Lin Y.F."/>
            <person name="Huang M.D."/>
            <person name="Li C.Y."/>
            <person name="Huang L."/>
            <person name="Wang Z.W."/>
            <person name="Zhao X."/>
            <person name="Zhong W.Y."/>
            <person name="Peng D.H."/>
            <person name="Ahmad S."/>
            <person name="Lan S."/>
            <person name="Zhang J.S."/>
            <person name="Tsai W.C."/>
            <person name="Van de Peer Y."/>
            <person name="Liu Z.J."/>
        </authorList>
    </citation>
    <scope>NUCLEOTIDE SEQUENCE</scope>
    <source>
        <strain evidence="2">SCP</strain>
    </source>
</reference>
<keyword evidence="3" id="KW-1185">Reference proteome</keyword>